<keyword evidence="2" id="KW-0449">Lipoprotein</keyword>
<dbReference type="eggNOG" id="ENOG5032UIK">
    <property type="taxonomic scope" value="Bacteria"/>
</dbReference>
<keyword evidence="1" id="KW-0732">Signal</keyword>
<protein>
    <submittedName>
        <fullName evidence="2">Putative lipoprotein</fullName>
    </submittedName>
</protein>
<proteinExistence type="predicted"/>
<name>A0A069RHW6_PEPLI</name>
<feature type="signal peptide" evidence="1">
    <location>
        <begin position="1"/>
        <end position="21"/>
    </location>
</feature>
<dbReference type="PROSITE" id="PS51257">
    <property type="entry name" value="PROKAR_LIPOPROTEIN"/>
    <property type="match status" value="1"/>
</dbReference>
<dbReference type="AlphaFoldDB" id="A0A069RHW6"/>
<organism evidence="2 3">
    <name type="scientific">Peptoclostridium litorale DSM 5388</name>
    <dbReference type="NCBI Taxonomy" id="1121324"/>
    <lineage>
        <taxon>Bacteria</taxon>
        <taxon>Bacillati</taxon>
        <taxon>Bacillota</taxon>
        <taxon>Clostridia</taxon>
        <taxon>Peptostreptococcales</taxon>
        <taxon>Peptoclostridiaceae</taxon>
        <taxon>Peptoclostridium</taxon>
    </lineage>
</organism>
<dbReference type="RefSeq" id="WP_052636084.1">
    <property type="nucleotide sequence ID" value="NZ_FSRH01000011.1"/>
</dbReference>
<dbReference type="EMBL" id="JJMM01000010">
    <property type="protein sequence ID" value="KDR95750.1"/>
    <property type="molecule type" value="Genomic_DNA"/>
</dbReference>
<accession>A0A069RHW6</accession>
<comment type="caution">
    <text evidence="2">The sequence shown here is derived from an EMBL/GenBank/DDBJ whole genome shotgun (WGS) entry which is preliminary data.</text>
</comment>
<dbReference type="OrthoDB" id="1806265at2"/>
<evidence type="ECO:0000256" key="1">
    <source>
        <dbReference type="SAM" id="SignalP"/>
    </source>
</evidence>
<feature type="chain" id="PRO_5038630616" evidence="1">
    <location>
        <begin position="22"/>
        <end position="200"/>
    </location>
</feature>
<keyword evidence="3" id="KW-1185">Reference proteome</keyword>
<sequence>MKKSKILVVAIIILALAAATGCGKEGGVKGKTEVLIKPSTLFEGDLKALEPHLEISGGCVEVEYSGDKKSMKCSYEIWKEGKLEESGGGTWIPVEKGFKANVSTSLQGMYLDNMETSPYMIRTIAVGDDSGYSSSKGYIERFDSSYAWGDVKLNEDLEGPDDREYAVWGLTAGDEMRTGGIEESVKGSSWGYMLKISFED</sequence>
<evidence type="ECO:0000313" key="3">
    <source>
        <dbReference type="Proteomes" id="UP000027946"/>
    </source>
</evidence>
<evidence type="ECO:0000313" key="2">
    <source>
        <dbReference type="EMBL" id="KDR95750.1"/>
    </source>
</evidence>
<reference evidence="2 3" key="1">
    <citation type="submission" date="2014-03" db="EMBL/GenBank/DDBJ databases">
        <title>Genome sequence of Clostridium litorale W6, DSM 5388.</title>
        <authorList>
            <person name="Poehlein A."/>
            <person name="Jagirdar A."/>
            <person name="Khonsari B."/>
            <person name="Chibani C.M."/>
            <person name="Gutierrez Gutierrez D.A."/>
            <person name="Davydova E."/>
            <person name="Alghaithi H.S."/>
            <person name="Nair K.P."/>
            <person name="Dhamotharan K."/>
            <person name="Chandran L."/>
            <person name="G W."/>
            <person name="Daniel R."/>
        </authorList>
    </citation>
    <scope>NUCLEOTIDE SEQUENCE [LARGE SCALE GENOMIC DNA]</scope>
    <source>
        <strain evidence="2 3">W6</strain>
    </source>
</reference>
<dbReference type="STRING" id="1121324.CLIT_10c04770"/>
<gene>
    <name evidence="2" type="ORF">CLIT_10c04770</name>
</gene>
<dbReference type="Proteomes" id="UP000027946">
    <property type="component" value="Unassembled WGS sequence"/>
</dbReference>